<dbReference type="AlphaFoldDB" id="A0A0S4QVD8"/>
<reference evidence="2" key="1">
    <citation type="submission" date="2015-11" db="EMBL/GenBank/DDBJ databases">
        <authorList>
            <person name="Varghese N."/>
        </authorList>
    </citation>
    <scope>NUCLEOTIDE SEQUENCE [LARGE SCALE GENOMIC DNA]</scope>
    <source>
        <strain evidence="2">DSM 45899</strain>
    </source>
</reference>
<organism evidence="1 2">
    <name type="scientific">Parafrankia irregularis</name>
    <dbReference type="NCBI Taxonomy" id="795642"/>
    <lineage>
        <taxon>Bacteria</taxon>
        <taxon>Bacillati</taxon>
        <taxon>Actinomycetota</taxon>
        <taxon>Actinomycetes</taxon>
        <taxon>Frankiales</taxon>
        <taxon>Frankiaceae</taxon>
        <taxon>Parafrankia</taxon>
    </lineage>
</organism>
<gene>
    <name evidence="1" type="ORF">Ga0074812_12954</name>
</gene>
<dbReference type="InterPro" id="IPR006521">
    <property type="entry name" value="Tail_protein_I"/>
</dbReference>
<dbReference type="Proteomes" id="UP000198802">
    <property type="component" value="Unassembled WGS sequence"/>
</dbReference>
<dbReference type="RefSeq" id="WP_091283762.1">
    <property type="nucleotide sequence ID" value="NZ_FAOZ01000029.1"/>
</dbReference>
<dbReference type="EMBL" id="FAOZ01000029">
    <property type="protein sequence ID" value="CUU59584.1"/>
    <property type="molecule type" value="Genomic_DNA"/>
</dbReference>
<keyword evidence="2" id="KW-1185">Reference proteome</keyword>
<sequence>MRQAADLPTPFPLARGVPGVLLDAGALGDLLAAFDQVLAPALATIDNIDAYLDPDLTPADFLGWLAGWLGIAVDDRWPAEHVRRVLRHTPELLRWRGTVRGVLAAVRVLAEVEAEVIDSGGTQWSPRPYGIPPGSRAPLLRVRVPRDADLRAVEAAVRGAKPAHVPHRIETG</sequence>
<dbReference type="InterPro" id="IPR011748">
    <property type="entry name" value="Unchr_phage_tail-like"/>
</dbReference>
<proteinExistence type="predicted"/>
<evidence type="ECO:0000313" key="1">
    <source>
        <dbReference type="EMBL" id="CUU59584.1"/>
    </source>
</evidence>
<protein>
    <submittedName>
        <fullName evidence="1">Phage tail protein domain-containing protein</fullName>
    </submittedName>
</protein>
<accession>A0A0S4QVD8</accession>
<name>A0A0S4QVD8_9ACTN</name>
<dbReference type="NCBIfam" id="TIGR02242">
    <property type="entry name" value="tail_TIGR02242"/>
    <property type="match status" value="1"/>
</dbReference>
<dbReference type="Pfam" id="PF09684">
    <property type="entry name" value="Tail_P2_I"/>
    <property type="match status" value="1"/>
</dbReference>
<evidence type="ECO:0000313" key="2">
    <source>
        <dbReference type="Proteomes" id="UP000198802"/>
    </source>
</evidence>